<keyword evidence="3" id="KW-1185">Reference proteome</keyword>
<organism evidence="2 3">
    <name type="scientific">Bradyrhizobium jicamae</name>
    <dbReference type="NCBI Taxonomy" id="280332"/>
    <lineage>
        <taxon>Bacteria</taxon>
        <taxon>Pseudomonadati</taxon>
        <taxon>Pseudomonadota</taxon>
        <taxon>Alphaproteobacteria</taxon>
        <taxon>Hyphomicrobiales</taxon>
        <taxon>Nitrobacteraceae</taxon>
        <taxon>Bradyrhizobium</taxon>
    </lineage>
</organism>
<evidence type="ECO:0000313" key="3">
    <source>
        <dbReference type="Proteomes" id="UP000050863"/>
    </source>
</evidence>
<evidence type="ECO:0000313" key="2">
    <source>
        <dbReference type="EMBL" id="KRR08116.1"/>
    </source>
</evidence>
<dbReference type="AlphaFoldDB" id="A0A0R3LK64"/>
<evidence type="ECO:0008006" key="4">
    <source>
        <dbReference type="Google" id="ProtNLM"/>
    </source>
</evidence>
<dbReference type="InterPro" id="IPR036390">
    <property type="entry name" value="WH_DNA-bd_sf"/>
</dbReference>
<comment type="caution">
    <text evidence="2">The sequence shown here is derived from an EMBL/GenBank/DDBJ whole genome shotgun (WGS) entry which is preliminary data.</text>
</comment>
<accession>A0A0R3LK64</accession>
<gene>
    <name evidence="2" type="ORF">CQ12_14835</name>
</gene>
<reference evidence="2 3" key="1">
    <citation type="submission" date="2014-03" db="EMBL/GenBank/DDBJ databases">
        <title>Bradyrhizobium valentinum sp. nov., isolated from effective nodules of Lupinus mariae-josephae, a lupine endemic of basic-lime soils in Eastern Spain.</title>
        <authorList>
            <person name="Duran D."/>
            <person name="Rey L."/>
            <person name="Navarro A."/>
            <person name="Busquets A."/>
            <person name="Imperial J."/>
            <person name="Ruiz-Argueso T."/>
        </authorList>
    </citation>
    <scope>NUCLEOTIDE SEQUENCE [LARGE SCALE GENOMIC DNA]</scope>
    <source>
        <strain evidence="2 3">PAC68</strain>
    </source>
</reference>
<dbReference type="EMBL" id="LLXZ01000093">
    <property type="protein sequence ID" value="KRR08116.1"/>
    <property type="molecule type" value="Genomic_DNA"/>
</dbReference>
<name>A0A0R3LK64_9BRAD</name>
<evidence type="ECO:0000256" key="1">
    <source>
        <dbReference type="SAM" id="MobiDB-lite"/>
    </source>
</evidence>
<dbReference type="Proteomes" id="UP000050863">
    <property type="component" value="Unassembled WGS sequence"/>
</dbReference>
<sequence>MATQHVPDDIRDFILKHIASVPQIEALLLIWSNPEKRWRVSQIAARIYTGETETAKALEGLCANGLLARKDDAFGLSASEENTEMIGRLKEAYARHLIPVTDVIHGKSRGPRPTAETRLLRRDR</sequence>
<protein>
    <recommendedName>
        <fullName evidence="4">HTH marR-type domain-containing protein</fullName>
    </recommendedName>
</protein>
<dbReference type="SUPFAM" id="SSF46785">
    <property type="entry name" value="Winged helix' DNA-binding domain"/>
    <property type="match status" value="1"/>
</dbReference>
<feature type="region of interest" description="Disordered" evidence="1">
    <location>
        <begin position="105"/>
        <end position="124"/>
    </location>
</feature>
<proteinExistence type="predicted"/>
<dbReference type="STRING" id="280332.CQ12_14835"/>